<evidence type="ECO:0000313" key="10">
    <source>
        <dbReference type="Proteomes" id="UP000007842"/>
    </source>
</evidence>
<dbReference type="Gene3D" id="3.90.1560.10">
    <property type="entry name" value="ComB-like"/>
    <property type="match status" value="1"/>
</dbReference>
<dbReference type="GO" id="GO:0050545">
    <property type="term" value="F:sulfopyruvate decarboxylase activity"/>
    <property type="evidence" value="ECO:0007669"/>
    <property type="project" value="TreeGrafter"/>
</dbReference>
<keyword evidence="9" id="KW-0614">Plasmid</keyword>
<dbReference type="SUPFAM" id="SSF142823">
    <property type="entry name" value="ComB-like"/>
    <property type="match status" value="1"/>
</dbReference>
<dbReference type="PANTHER" id="PTHR37311">
    <property type="entry name" value="2-PHOSPHOSULFOLACTATE PHOSPHATASE-RELATED"/>
    <property type="match status" value="1"/>
</dbReference>
<geneLocation type="plasmid" evidence="9 10">
    <name>pSCATT</name>
</geneLocation>
<feature type="signal peptide" evidence="8">
    <location>
        <begin position="1"/>
        <end position="18"/>
    </location>
</feature>
<comment type="similarity">
    <text evidence="2">Belongs to the ComB family.</text>
</comment>
<evidence type="ECO:0000256" key="7">
    <source>
        <dbReference type="ARBA" id="ARBA00033711"/>
    </source>
</evidence>
<keyword evidence="8" id="KW-0732">Signal</keyword>
<feature type="chain" id="PRO_5039382681" description="Probable 2-phosphosulfolactate phosphatase" evidence="8">
    <location>
        <begin position="19"/>
        <end position="115"/>
    </location>
</feature>
<dbReference type="PANTHER" id="PTHR37311:SF1">
    <property type="entry name" value="2-PHOSPHOSULFOLACTATE PHOSPHATASE-RELATED"/>
    <property type="match status" value="1"/>
</dbReference>
<name>G8XG52_STREN</name>
<dbReference type="KEGG" id="scy:SCATT_p13890"/>
<reference evidence="10" key="1">
    <citation type="submission" date="2011-12" db="EMBL/GenBank/DDBJ databases">
        <title>Complete genome sequence of Streptomyces cattleya strain DSM 46488.</title>
        <authorList>
            <person name="Ou H.-Y."/>
            <person name="Li P."/>
            <person name="Zhao C."/>
            <person name="O'Hagan D."/>
            <person name="Deng Z."/>
        </authorList>
    </citation>
    <scope>NUCLEOTIDE SEQUENCE [LARGE SCALE GENOMIC DNA]</scope>
    <source>
        <strain evidence="10">ATCC 35852 / DSM 46488 / JCM 4925 / NBRC 14057 / NRRL 8057</strain>
        <plasmid evidence="10">Plasmid pSCATT</plasmid>
    </source>
</reference>
<evidence type="ECO:0000256" key="3">
    <source>
        <dbReference type="ARBA" id="ARBA00012953"/>
    </source>
</evidence>
<evidence type="ECO:0000256" key="5">
    <source>
        <dbReference type="ARBA" id="ARBA00022801"/>
    </source>
</evidence>
<comment type="cofactor">
    <cofactor evidence="1">
        <name>Mg(2+)</name>
        <dbReference type="ChEBI" id="CHEBI:18420"/>
    </cofactor>
</comment>
<evidence type="ECO:0000256" key="4">
    <source>
        <dbReference type="ARBA" id="ARBA00021948"/>
    </source>
</evidence>
<evidence type="ECO:0000256" key="8">
    <source>
        <dbReference type="SAM" id="SignalP"/>
    </source>
</evidence>
<dbReference type="InterPro" id="IPR036702">
    <property type="entry name" value="ComB-like_sf"/>
</dbReference>
<proteinExistence type="inferred from homology"/>
<comment type="catalytic activity">
    <reaction evidence="7">
        <text>(2R)-O-phospho-3-sulfolactate + H2O = (2R)-3-sulfolactate + phosphate</text>
        <dbReference type="Rhea" id="RHEA:23416"/>
        <dbReference type="ChEBI" id="CHEBI:15377"/>
        <dbReference type="ChEBI" id="CHEBI:15597"/>
        <dbReference type="ChEBI" id="CHEBI:43474"/>
        <dbReference type="ChEBI" id="CHEBI:58738"/>
        <dbReference type="EC" id="3.1.3.71"/>
    </reaction>
</comment>
<protein>
    <recommendedName>
        <fullName evidence="4">Probable 2-phosphosulfolactate phosphatase</fullName>
        <ecNumber evidence="3">3.1.3.71</ecNumber>
    </recommendedName>
</protein>
<keyword evidence="6" id="KW-0460">Magnesium</keyword>
<evidence type="ECO:0000256" key="1">
    <source>
        <dbReference type="ARBA" id="ARBA00001946"/>
    </source>
</evidence>
<dbReference type="GO" id="GO:0050532">
    <property type="term" value="F:2-phosphosulfolactate phosphatase activity"/>
    <property type="evidence" value="ECO:0007669"/>
    <property type="project" value="UniProtKB-EC"/>
</dbReference>
<keyword evidence="5" id="KW-0378">Hydrolase</keyword>
<dbReference type="EC" id="3.1.3.71" evidence="3"/>
<dbReference type="InterPro" id="IPR005238">
    <property type="entry name" value="ComB-like"/>
</dbReference>
<dbReference type="EMBL" id="CP003229">
    <property type="protein sequence ID" value="AEW99582.1"/>
    <property type="molecule type" value="Genomic_DNA"/>
</dbReference>
<accession>G8XG52</accession>
<dbReference type="Proteomes" id="UP000007842">
    <property type="component" value="Plasmid pSCATT"/>
</dbReference>
<evidence type="ECO:0000256" key="6">
    <source>
        <dbReference type="ARBA" id="ARBA00022842"/>
    </source>
</evidence>
<evidence type="ECO:0000313" key="9">
    <source>
        <dbReference type="EMBL" id="AEW99582.1"/>
    </source>
</evidence>
<keyword evidence="10" id="KW-1185">Reference proteome</keyword>
<dbReference type="AlphaFoldDB" id="G8XG52"/>
<dbReference type="GO" id="GO:0000287">
    <property type="term" value="F:magnesium ion binding"/>
    <property type="evidence" value="ECO:0007669"/>
    <property type="project" value="InterPro"/>
</dbReference>
<sequence length="115" mass="12047">MLCASFVVAGATAGFLRAAGSGAVTFVVTGEEGRAEEDVACAEYVARRVGGGGVEGVEPYLRRARRSRAAADLAAGVRRGYAGVHRDDVELCLEADRFPFAMVARREGAGLRESP</sequence>
<dbReference type="PATRIC" id="fig|1003195.29.peg.7189"/>
<evidence type="ECO:0000256" key="2">
    <source>
        <dbReference type="ARBA" id="ARBA00009997"/>
    </source>
</evidence>
<gene>
    <name evidence="9" type="ordered locus">SCATT_p13890</name>
</gene>
<dbReference type="HOGENOM" id="CLU_2107578_0_0_11"/>
<organism evidence="9 10">
    <name type="scientific">Streptantibioticus cattleyicolor (strain ATCC 35852 / DSM 46488 / JCM 4925 / NBRC 14057 / NRRL 8057)</name>
    <name type="common">Streptomyces cattleya</name>
    <dbReference type="NCBI Taxonomy" id="1003195"/>
    <lineage>
        <taxon>Bacteria</taxon>
        <taxon>Bacillati</taxon>
        <taxon>Actinomycetota</taxon>
        <taxon>Actinomycetes</taxon>
        <taxon>Kitasatosporales</taxon>
        <taxon>Streptomycetaceae</taxon>
        <taxon>Streptantibioticus</taxon>
    </lineage>
</organism>